<accession>A0A4Y2B855</accession>
<proteinExistence type="predicted"/>
<sequence length="217" mass="24912">MLQTSESICGCQQVWYWSSIASRLLTSCLQFSVIDRNTTLQIEKELLAVIYGLEHFNYYTYGRLVLVQTDHKPLLGLSKKPYDTISPRLQRTLLRLNQYEITLAHVPGKQLLIADALSRAQLTDALNEEEEGANQRTPVTLWPLASTTSSKWEEYSKLTASDQELHVSHRGVVACKSKAREYFYWPGINRDVHCRCRDEIGKKAKRLKSYASKKFVP</sequence>
<protein>
    <recommendedName>
        <fullName evidence="1">RNA-directed DNA polymerase</fullName>
        <ecNumber evidence="1">2.7.7.49</ecNumber>
    </recommendedName>
</protein>
<evidence type="ECO:0000256" key="7">
    <source>
        <dbReference type="ARBA" id="ARBA00022918"/>
    </source>
</evidence>
<dbReference type="GO" id="GO:0016787">
    <property type="term" value="F:hydrolase activity"/>
    <property type="evidence" value="ECO:0007669"/>
    <property type="project" value="UniProtKB-KW"/>
</dbReference>
<keyword evidence="6" id="KW-0378">Hydrolase</keyword>
<evidence type="ECO:0000256" key="3">
    <source>
        <dbReference type="ARBA" id="ARBA00022695"/>
    </source>
</evidence>
<dbReference type="SUPFAM" id="SSF56672">
    <property type="entry name" value="DNA/RNA polymerases"/>
    <property type="match status" value="1"/>
</dbReference>
<keyword evidence="7" id="KW-0695">RNA-directed DNA polymerase</keyword>
<dbReference type="InterPro" id="IPR043502">
    <property type="entry name" value="DNA/RNA_pol_sf"/>
</dbReference>
<dbReference type="EMBL" id="BGPR01000056">
    <property type="protein sequence ID" value="GBL87967.1"/>
    <property type="molecule type" value="Genomic_DNA"/>
</dbReference>
<evidence type="ECO:0000259" key="9">
    <source>
        <dbReference type="Pfam" id="PF17921"/>
    </source>
</evidence>
<gene>
    <name evidence="10" type="ORF">AVEN_192118_1</name>
</gene>
<evidence type="ECO:0000313" key="10">
    <source>
        <dbReference type="EMBL" id="GBL87967.1"/>
    </source>
</evidence>
<keyword evidence="11" id="KW-1185">Reference proteome</keyword>
<dbReference type="Pfam" id="PF17921">
    <property type="entry name" value="Integrase_H2C2"/>
    <property type="match status" value="1"/>
</dbReference>
<comment type="caution">
    <text evidence="10">The sequence shown here is derived from an EMBL/GenBank/DDBJ whole genome shotgun (WGS) entry which is preliminary data.</text>
</comment>
<keyword evidence="5" id="KW-0255">Endonuclease</keyword>
<dbReference type="OrthoDB" id="420169at2759"/>
<dbReference type="PANTHER" id="PTHR37984:SF8">
    <property type="entry name" value="CCHC-TYPE DOMAIN-CONTAINING PROTEIN"/>
    <property type="match status" value="1"/>
</dbReference>
<name>A0A4Y2B855_ARAVE</name>
<evidence type="ECO:0000256" key="1">
    <source>
        <dbReference type="ARBA" id="ARBA00012493"/>
    </source>
</evidence>
<dbReference type="GO" id="GO:0003964">
    <property type="term" value="F:RNA-directed DNA polymerase activity"/>
    <property type="evidence" value="ECO:0007669"/>
    <property type="project" value="UniProtKB-KW"/>
</dbReference>
<dbReference type="InterPro" id="IPR050951">
    <property type="entry name" value="Retrovirus_Pol_polyprotein"/>
</dbReference>
<keyword evidence="3" id="KW-0548">Nucleotidyltransferase</keyword>
<evidence type="ECO:0000256" key="5">
    <source>
        <dbReference type="ARBA" id="ARBA00022759"/>
    </source>
</evidence>
<reference evidence="10 11" key="1">
    <citation type="journal article" date="2019" name="Sci. Rep.">
        <title>Orb-weaving spider Araneus ventricosus genome elucidates the spidroin gene catalogue.</title>
        <authorList>
            <person name="Kono N."/>
            <person name="Nakamura H."/>
            <person name="Ohtoshi R."/>
            <person name="Moran D.A.P."/>
            <person name="Shinohara A."/>
            <person name="Yoshida Y."/>
            <person name="Fujiwara M."/>
            <person name="Mori M."/>
            <person name="Tomita M."/>
            <person name="Arakawa K."/>
        </authorList>
    </citation>
    <scope>NUCLEOTIDE SEQUENCE [LARGE SCALE GENOMIC DNA]</scope>
</reference>
<dbReference type="InterPro" id="IPR041588">
    <property type="entry name" value="Integrase_H2C2"/>
</dbReference>
<dbReference type="InterPro" id="IPR041373">
    <property type="entry name" value="RT_RNaseH"/>
</dbReference>
<feature type="domain" description="Integrase zinc-binding" evidence="9">
    <location>
        <begin position="164"/>
        <end position="197"/>
    </location>
</feature>
<evidence type="ECO:0000256" key="6">
    <source>
        <dbReference type="ARBA" id="ARBA00022801"/>
    </source>
</evidence>
<dbReference type="Proteomes" id="UP000499080">
    <property type="component" value="Unassembled WGS sequence"/>
</dbReference>
<keyword evidence="2" id="KW-0808">Transferase</keyword>
<evidence type="ECO:0000259" key="8">
    <source>
        <dbReference type="Pfam" id="PF17917"/>
    </source>
</evidence>
<evidence type="ECO:0000256" key="4">
    <source>
        <dbReference type="ARBA" id="ARBA00022722"/>
    </source>
</evidence>
<organism evidence="10 11">
    <name type="scientific">Araneus ventricosus</name>
    <name type="common">Orbweaver spider</name>
    <name type="synonym">Epeira ventricosa</name>
    <dbReference type="NCBI Taxonomy" id="182803"/>
    <lineage>
        <taxon>Eukaryota</taxon>
        <taxon>Metazoa</taxon>
        <taxon>Ecdysozoa</taxon>
        <taxon>Arthropoda</taxon>
        <taxon>Chelicerata</taxon>
        <taxon>Arachnida</taxon>
        <taxon>Araneae</taxon>
        <taxon>Araneomorphae</taxon>
        <taxon>Entelegynae</taxon>
        <taxon>Araneoidea</taxon>
        <taxon>Araneidae</taxon>
        <taxon>Araneus</taxon>
    </lineage>
</organism>
<dbReference type="AlphaFoldDB" id="A0A4Y2B855"/>
<dbReference type="Pfam" id="PF17917">
    <property type="entry name" value="RT_RNaseH"/>
    <property type="match status" value="1"/>
</dbReference>
<dbReference type="EC" id="2.7.7.49" evidence="1"/>
<keyword evidence="4" id="KW-0540">Nuclease</keyword>
<evidence type="ECO:0000313" key="11">
    <source>
        <dbReference type="Proteomes" id="UP000499080"/>
    </source>
</evidence>
<dbReference type="GO" id="GO:0004519">
    <property type="term" value="F:endonuclease activity"/>
    <property type="evidence" value="ECO:0007669"/>
    <property type="project" value="UniProtKB-KW"/>
</dbReference>
<feature type="domain" description="Reverse transcriptase RNase H-like" evidence="8">
    <location>
        <begin position="41"/>
        <end position="99"/>
    </location>
</feature>
<evidence type="ECO:0000256" key="2">
    <source>
        <dbReference type="ARBA" id="ARBA00022679"/>
    </source>
</evidence>
<dbReference type="PANTHER" id="PTHR37984">
    <property type="entry name" value="PROTEIN CBG26694"/>
    <property type="match status" value="1"/>
</dbReference>